<dbReference type="GO" id="GO:0030170">
    <property type="term" value="F:pyridoxal phosphate binding"/>
    <property type="evidence" value="ECO:0007669"/>
    <property type="project" value="InterPro"/>
</dbReference>
<dbReference type="GO" id="GO:0047810">
    <property type="term" value="F:D-alanine-2-oxoglutarate aminotransferase activity"/>
    <property type="evidence" value="ECO:0007669"/>
    <property type="project" value="UniProtKB-EC"/>
</dbReference>
<keyword evidence="8 11" id="KW-0663">Pyridoxal phosphate</keyword>
<reference evidence="13 14" key="1">
    <citation type="submission" date="2016-11" db="EMBL/GenBank/DDBJ databases">
        <authorList>
            <person name="Jaros S."/>
            <person name="Januszkiewicz K."/>
            <person name="Wedrychowicz H."/>
        </authorList>
    </citation>
    <scope>NUCLEOTIDE SEQUENCE [LARGE SCALE GENOMIC DNA]</scope>
    <source>
        <strain evidence="13 14">CGMCC 1.10681</strain>
    </source>
</reference>
<name>A0A1M7JJL3_9BACI</name>
<dbReference type="Pfam" id="PF01063">
    <property type="entry name" value="Aminotran_4"/>
    <property type="match status" value="1"/>
</dbReference>
<dbReference type="PANTHER" id="PTHR42743">
    <property type="entry name" value="AMINO-ACID AMINOTRANSFERASE"/>
    <property type="match status" value="1"/>
</dbReference>
<evidence type="ECO:0000256" key="3">
    <source>
        <dbReference type="ARBA" id="ARBA00011738"/>
    </source>
</evidence>
<sequence>MTNYMLWNHEIIERTKDNAMISLEDRGYQFGDGVYEVIRIYDGRFHSLKWHLDRLDYSMRELGIQPPFDRSALIADLQALIEKNQFHDDGKLYLQVTRGLQPRDHVYQSDLDAIYYATIDRFDKPFQMWEQGVKVTLQEDIRWLRCDIKSLNLLGNVIAKTKAQSAGYYEPLLHRDGIIRECGASNFFMVQDGKLLTHPLNHLILGGMTRKKVLKLAGELNIEVEEKEFPVEALEDADECFLTATPLEVVPIVQIDQQSLPIGPITKKLQQYYRESVIKDLY</sequence>
<keyword evidence="6 13" id="KW-0032">Aminotransferase</keyword>
<dbReference type="Proteomes" id="UP000184184">
    <property type="component" value="Unassembled WGS sequence"/>
</dbReference>
<comment type="similarity">
    <text evidence="2 10">Belongs to the class-IV pyridoxal-phosphate-dependent aminotransferase family.</text>
</comment>
<evidence type="ECO:0000313" key="13">
    <source>
        <dbReference type="EMBL" id="SHM53299.1"/>
    </source>
</evidence>
<dbReference type="PROSITE" id="PS00770">
    <property type="entry name" value="AA_TRANSFER_CLASS_4"/>
    <property type="match status" value="1"/>
</dbReference>
<comment type="function">
    <text evidence="12">Acts on the D-isomers of alanine, leucine, aspartate, glutamate, aminobutyrate, norvaline and asparagine. The enzyme transfers an amino group from a substrate D-amino acid to the pyridoxal phosphate cofactor to form pyridoxamine and an alpha-keto acid in the first half-reaction.</text>
</comment>
<evidence type="ECO:0000313" key="14">
    <source>
        <dbReference type="Proteomes" id="UP000184184"/>
    </source>
</evidence>
<accession>A0A1M7JJL3</accession>
<dbReference type="NCBIfam" id="TIGR01121">
    <property type="entry name" value="D_amino_aminoT"/>
    <property type="match status" value="1"/>
</dbReference>
<dbReference type="EMBL" id="FRCZ01000001">
    <property type="protein sequence ID" value="SHM53299.1"/>
    <property type="molecule type" value="Genomic_DNA"/>
</dbReference>
<organism evidence="13 14">
    <name type="scientific">Gracilibacillus kekensis</name>
    <dbReference type="NCBI Taxonomy" id="1027249"/>
    <lineage>
        <taxon>Bacteria</taxon>
        <taxon>Bacillati</taxon>
        <taxon>Bacillota</taxon>
        <taxon>Bacilli</taxon>
        <taxon>Bacillales</taxon>
        <taxon>Bacillaceae</taxon>
        <taxon>Gracilibacillus</taxon>
    </lineage>
</organism>
<dbReference type="GO" id="GO:0046416">
    <property type="term" value="P:D-amino acid metabolic process"/>
    <property type="evidence" value="ECO:0007669"/>
    <property type="project" value="InterPro"/>
</dbReference>
<dbReference type="InterPro" id="IPR018300">
    <property type="entry name" value="Aminotrans_IV_CS"/>
</dbReference>
<dbReference type="GO" id="GO:0005829">
    <property type="term" value="C:cytosol"/>
    <property type="evidence" value="ECO:0007669"/>
    <property type="project" value="TreeGrafter"/>
</dbReference>
<comment type="cofactor">
    <cofactor evidence="1 11">
        <name>pyridoxal 5'-phosphate</name>
        <dbReference type="ChEBI" id="CHEBI:597326"/>
    </cofactor>
</comment>
<comment type="catalytic activity">
    <reaction evidence="9 12">
        <text>D-alanine + 2-oxoglutarate = D-glutamate + pyruvate</text>
        <dbReference type="Rhea" id="RHEA:15869"/>
        <dbReference type="ChEBI" id="CHEBI:15361"/>
        <dbReference type="ChEBI" id="CHEBI:16810"/>
        <dbReference type="ChEBI" id="CHEBI:29986"/>
        <dbReference type="ChEBI" id="CHEBI:57416"/>
        <dbReference type="EC" id="2.6.1.21"/>
    </reaction>
</comment>
<dbReference type="InterPro" id="IPR043132">
    <property type="entry name" value="BCAT-like_C"/>
</dbReference>
<dbReference type="EC" id="2.6.1.21" evidence="4 12"/>
<dbReference type="AlphaFoldDB" id="A0A1M7JJL3"/>
<proteinExistence type="inferred from homology"/>
<dbReference type="STRING" id="1027249.SAMN05216179_0390"/>
<dbReference type="InterPro" id="IPR043131">
    <property type="entry name" value="BCAT-like_N"/>
</dbReference>
<comment type="subunit">
    <text evidence="3">Homodimer.</text>
</comment>
<dbReference type="FunFam" id="3.20.10.10:FF:000002">
    <property type="entry name" value="D-alanine aminotransferase"/>
    <property type="match status" value="1"/>
</dbReference>
<evidence type="ECO:0000256" key="10">
    <source>
        <dbReference type="RuleBase" id="RU004106"/>
    </source>
</evidence>
<evidence type="ECO:0000256" key="5">
    <source>
        <dbReference type="ARBA" id="ARBA00021779"/>
    </source>
</evidence>
<dbReference type="InterPro" id="IPR036038">
    <property type="entry name" value="Aminotransferase-like"/>
</dbReference>
<evidence type="ECO:0000256" key="7">
    <source>
        <dbReference type="ARBA" id="ARBA00022679"/>
    </source>
</evidence>
<dbReference type="Gene3D" id="3.20.10.10">
    <property type="entry name" value="D-amino Acid Aminotransferase, subunit A, domain 2"/>
    <property type="match status" value="1"/>
</dbReference>
<evidence type="ECO:0000256" key="8">
    <source>
        <dbReference type="ARBA" id="ARBA00022898"/>
    </source>
</evidence>
<dbReference type="InterPro" id="IPR005784">
    <property type="entry name" value="D_amino_transT"/>
</dbReference>
<keyword evidence="14" id="KW-1185">Reference proteome</keyword>
<protein>
    <recommendedName>
        <fullName evidence="5 12">D-alanine aminotransferase</fullName>
        <ecNumber evidence="4 12">2.6.1.21</ecNumber>
    </recommendedName>
</protein>
<evidence type="ECO:0000256" key="9">
    <source>
        <dbReference type="ARBA" id="ARBA00047911"/>
    </source>
</evidence>
<dbReference type="InterPro" id="IPR050571">
    <property type="entry name" value="Class-IV_PLP-Dep_Aminotrnsfr"/>
</dbReference>
<dbReference type="Gene3D" id="3.30.470.10">
    <property type="match status" value="1"/>
</dbReference>
<dbReference type="InterPro" id="IPR001544">
    <property type="entry name" value="Aminotrans_IV"/>
</dbReference>
<dbReference type="GO" id="GO:0008652">
    <property type="term" value="P:amino acid biosynthetic process"/>
    <property type="evidence" value="ECO:0007669"/>
    <property type="project" value="UniProtKB-ARBA"/>
</dbReference>
<evidence type="ECO:0000256" key="6">
    <source>
        <dbReference type="ARBA" id="ARBA00022576"/>
    </source>
</evidence>
<dbReference type="PANTHER" id="PTHR42743:SF10">
    <property type="entry name" value="D-ALANINE AMINOTRANSFERASE"/>
    <property type="match status" value="1"/>
</dbReference>
<evidence type="ECO:0000256" key="2">
    <source>
        <dbReference type="ARBA" id="ARBA00009320"/>
    </source>
</evidence>
<evidence type="ECO:0000256" key="12">
    <source>
        <dbReference type="RuleBase" id="RU004520"/>
    </source>
</evidence>
<gene>
    <name evidence="13" type="ORF">SAMN05216179_0390</name>
</gene>
<evidence type="ECO:0000256" key="11">
    <source>
        <dbReference type="RuleBase" id="RU004516"/>
    </source>
</evidence>
<evidence type="ECO:0000256" key="4">
    <source>
        <dbReference type="ARBA" id="ARBA00012874"/>
    </source>
</evidence>
<keyword evidence="7 13" id="KW-0808">Transferase</keyword>
<dbReference type="SUPFAM" id="SSF56752">
    <property type="entry name" value="D-aminoacid aminotransferase-like PLP-dependent enzymes"/>
    <property type="match status" value="1"/>
</dbReference>
<evidence type="ECO:0000256" key="1">
    <source>
        <dbReference type="ARBA" id="ARBA00001933"/>
    </source>
</evidence>
<dbReference type="GO" id="GO:0046394">
    <property type="term" value="P:carboxylic acid biosynthetic process"/>
    <property type="evidence" value="ECO:0007669"/>
    <property type="project" value="UniProtKB-ARBA"/>
</dbReference>